<dbReference type="OrthoDB" id="1467525at2"/>
<comment type="caution">
    <text evidence="2">The sequence shown here is derived from an EMBL/GenBank/DDBJ whole genome shotgun (WGS) entry which is preliminary data.</text>
</comment>
<protein>
    <recommendedName>
        <fullName evidence="4">Lipoprotein</fullName>
    </recommendedName>
</protein>
<evidence type="ECO:0000313" key="2">
    <source>
        <dbReference type="EMBL" id="RTQ45709.1"/>
    </source>
</evidence>
<evidence type="ECO:0000256" key="1">
    <source>
        <dbReference type="SAM" id="SignalP"/>
    </source>
</evidence>
<feature type="signal peptide" evidence="1">
    <location>
        <begin position="1"/>
        <end position="17"/>
    </location>
</feature>
<sequence>MFLRMMAAGGLALFLTACNTTTEAPLEMGKDYYPLRVGAERVFRVIDQTWRNNRVVTSDSSLIREQLTETYRDAAGVLTYQLVRSVRRTSADAWRLDSVQTITVNEKNLLLTRSNLRTVELVFPTRANAQWNRNAFNTLSEAILQYEDFGAPTSIRGRRYDNTVTAYDKGTDPQFIVYRYTTRQVYAKGVGPVYRERVHFDYCQNPQTCSGGNTYIVQGTEHREILLP</sequence>
<proteinExistence type="predicted"/>
<name>A0A3S0H5S0_9BACT</name>
<evidence type="ECO:0008006" key="4">
    <source>
        <dbReference type="Google" id="ProtNLM"/>
    </source>
</evidence>
<dbReference type="PROSITE" id="PS51257">
    <property type="entry name" value="PROKAR_LIPOPROTEIN"/>
    <property type="match status" value="1"/>
</dbReference>
<dbReference type="RefSeq" id="WP_126695906.1">
    <property type="nucleotide sequence ID" value="NZ_RXOF01000019.1"/>
</dbReference>
<gene>
    <name evidence="2" type="ORF">EJV47_24805</name>
</gene>
<dbReference type="EMBL" id="RXOF01000019">
    <property type="protein sequence ID" value="RTQ45709.1"/>
    <property type="molecule type" value="Genomic_DNA"/>
</dbReference>
<evidence type="ECO:0000313" key="3">
    <source>
        <dbReference type="Proteomes" id="UP000282184"/>
    </source>
</evidence>
<organism evidence="2 3">
    <name type="scientific">Hymenobacter gummosus</name>
    <dbReference type="NCBI Taxonomy" id="1776032"/>
    <lineage>
        <taxon>Bacteria</taxon>
        <taxon>Pseudomonadati</taxon>
        <taxon>Bacteroidota</taxon>
        <taxon>Cytophagia</taxon>
        <taxon>Cytophagales</taxon>
        <taxon>Hymenobacteraceae</taxon>
        <taxon>Hymenobacter</taxon>
    </lineage>
</organism>
<feature type="chain" id="PRO_5018624447" description="Lipoprotein" evidence="1">
    <location>
        <begin position="18"/>
        <end position="228"/>
    </location>
</feature>
<dbReference type="AlphaFoldDB" id="A0A3S0H5S0"/>
<keyword evidence="1" id="KW-0732">Signal</keyword>
<accession>A0A3S0H5S0</accession>
<keyword evidence="3" id="KW-1185">Reference proteome</keyword>
<dbReference type="Proteomes" id="UP000282184">
    <property type="component" value="Unassembled WGS sequence"/>
</dbReference>
<reference evidence="2 3" key="1">
    <citation type="submission" date="2018-12" db="EMBL/GenBank/DDBJ databases">
        <title>Hymenobacter gummosus sp. nov., isolated from a spring.</title>
        <authorList>
            <person name="Nie L."/>
        </authorList>
    </citation>
    <scope>NUCLEOTIDE SEQUENCE [LARGE SCALE GENOMIC DNA]</scope>
    <source>
        <strain evidence="2 3">KCTC 52166</strain>
    </source>
</reference>